<name>A0A0C3C1P3_HEBCY</name>
<organism evidence="1 2">
    <name type="scientific">Hebeloma cylindrosporum</name>
    <dbReference type="NCBI Taxonomy" id="76867"/>
    <lineage>
        <taxon>Eukaryota</taxon>
        <taxon>Fungi</taxon>
        <taxon>Dikarya</taxon>
        <taxon>Basidiomycota</taxon>
        <taxon>Agaricomycotina</taxon>
        <taxon>Agaricomycetes</taxon>
        <taxon>Agaricomycetidae</taxon>
        <taxon>Agaricales</taxon>
        <taxon>Agaricineae</taxon>
        <taxon>Hymenogastraceae</taxon>
        <taxon>Hebeloma</taxon>
    </lineage>
</organism>
<evidence type="ECO:0000313" key="2">
    <source>
        <dbReference type="Proteomes" id="UP000053424"/>
    </source>
</evidence>
<dbReference type="EMBL" id="KN831792">
    <property type="protein sequence ID" value="KIM38124.1"/>
    <property type="molecule type" value="Genomic_DNA"/>
</dbReference>
<protein>
    <submittedName>
        <fullName evidence="1">Uncharacterized protein</fullName>
    </submittedName>
</protein>
<gene>
    <name evidence="1" type="ORF">M413DRAFT_246638</name>
</gene>
<sequence length="108" mass="12455">MGKRWYAGYDVCWGVRIRSSRLGVGQFYRVEVRLEFSLGRSTFNPMLTFPFVIEFWQAGTTGRKKKLRNSLIYLSITSSHSKKSTKVLFKIFTLGDNQAPLLRISLQA</sequence>
<evidence type="ECO:0000313" key="1">
    <source>
        <dbReference type="EMBL" id="KIM38124.1"/>
    </source>
</evidence>
<proteinExistence type="predicted"/>
<dbReference type="AlphaFoldDB" id="A0A0C3C1P3"/>
<reference evidence="2" key="2">
    <citation type="submission" date="2015-01" db="EMBL/GenBank/DDBJ databases">
        <title>Evolutionary Origins and Diversification of the Mycorrhizal Mutualists.</title>
        <authorList>
            <consortium name="DOE Joint Genome Institute"/>
            <consortium name="Mycorrhizal Genomics Consortium"/>
            <person name="Kohler A."/>
            <person name="Kuo A."/>
            <person name="Nagy L.G."/>
            <person name="Floudas D."/>
            <person name="Copeland A."/>
            <person name="Barry K.W."/>
            <person name="Cichocki N."/>
            <person name="Veneault-Fourrey C."/>
            <person name="LaButti K."/>
            <person name="Lindquist E.A."/>
            <person name="Lipzen A."/>
            <person name="Lundell T."/>
            <person name="Morin E."/>
            <person name="Murat C."/>
            <person name="Riley R."/>
            <person name="Ohm R."/>
            <person name="Sun H."/>
            <person name="Tunlid A."/>
            <person name="Henrissat B."/>
            <person name="Grigoriev I.V."/>
            <person name="Hibbett D.S."/>
            <person name="Martin F."/>
        </authorList>
    </citation>
    <scope>NUCLEOTIDE SEQUENCE [LARGE SCALE GENOMIC DNA]</scope>
    <source>
        <strain evidence="2">h7</strain>
    </source>
</reference>
<dbReference type="Proteomes" id="UP000053424">
    <property type="component" value="Unassembled WGS sequence"/>
</dbReference>
<keyword evidence="2" id="KW-1185">Reference proteome</keyword>
<dbReference type="HOGENOM" id="CLU_2197301_0_0_1"/>
<accession>A0A0C3C1P3</accession>
<reference evidence="1 2" key="1">
    <citation type="submission" date="2014-04" db="EMBL/GenBank/DDBJ databases">
        <authorList>
            <consortium name="DOE Joint Genome Institute"/>
            <person name="Kuo A."/>
            <person name="Gay G."/>
            <person name="Dore J."/>
            <person name="Kohler A."/>
            <person name="Nagy L.G."/>
            <person name="Floudas D."/>
            <person name="Copeland A."/>
            <person name="Barry K.W."/>
            <person name="Cichocki N."/>
            <person name="Veneault-Fourrey C."/>
            <person name="LaButti K."/>
            <person name="Lindquist E.A."/>
            <person name="Lipzen A."/>
            <person name="Lundell T."/>
            <person name="Morin E."/>
            <person name="Murat C."/>
            <person name="Sun H."/>
            <person name="Tunlid A."/>
            <person name="Henrissat B."/>
            <person name="Grigoriev I.V."/>
            <person name="Hibbett D.S."/>
            <person name="Martin F."/>
            <person name="Nordberg H.P."/>
            <person name="Cantor M.N."/>
            <person name="Hua S.X."/>
        </authorList>
    </citation>
    <scope>NUCLEOTIDE SEQUENCE [LARGE SCALE GENOMIC DNA]</scope>
    <source>
        <strain evidence="2">h7</strain>
    </source>
</reference>